<reference evidence="1" key="1">
    <citation type="submission" date="2014-09" db="EMBL/GenBank/DDBJ databases">
        <authorList>
            <person name="Magalhaes I.L.F."/>
            <person name="Oliveira U."/>
            <person name="Santos F.R."/>
            <person name="Vidigal T.H.D.A."/>
            <person name="Brescovit A.D."/>
            <person name="Santos A.J."/>
        </authorList>
    </citation>
    <scope>NUCLEOTIDE SEQUENCE</scope>
    <source>
        <tissue evidence="1">Shoot tissue taken approximately 20 cm above the soil surface</tissue>
    </source>
</reference>
<reference evidence="1" key="2">
    <citation type="journal article" date="2015" name="Data Brief">
        <title>Shoot transcriptome of the giant reed, Arundo donax.</title>
        <authorList>
            <person name="Barrero R.A."/>
            <person name="Guerrero F.D."/>
            <person name="Moolhuijzen P."/>
            <person name="Goolsby J.A."/>
            <person name="Tidwell J."/>
            <person name="Bellgard S.E."/>
            <person name="Bellgard M.I."/>
        </authorList>
    </citation>
    <scope>NUCLEOTIDE SEQUENCE</scope>
    <source>
        <tissue evidence="1">Shoot tissue taken approximately 20 cm above the soil surface</tissue>
    </source>
</reference>
<accession>A0A0A9AMW0</accession>
<proteinExistence type="predicted"/>
<sequence>MLPYQFLSQSQHLKFPSRISCFTQ</sequence>
<dbReference type="AlphaFoldDB" id="A0A0A9AMW0"/>
<protein>
    <submittedName>
        <fullName evidence="1">Uncharacterized protein</fullName>
    </submittedName>
</protein>
<dbReference type="EMBL" id="GBRH01246707">
    <property type="protein sequence ID" value="JAD51188.1"/>
    <property type="molecule type" value="Transcribed_RNA"/>
</dbReference>
<name>A0A0A9AMW0_ARUDO</name>
<evidence type="ECO:0000313" key="1">
    <source>
        <dbReference type="EMBL" id="JAD51188.1"/>
    </source>
</evidence>
<organism evidence="1">
    <name type="scientific">Arundo donax</name>
    <name type="common">Giant reed</name>
    <name type="synonym">Donax arundinaceus</name>
    <dbReference type="NCBI Taxonomy" id="35708"/>
    <lineage>
        <taxon>Eukaryota</taxon>
        <taxon>Viridiplantae</taxon>
        <taxon>Streptophyta</taxon>
        <taxon>Embryophyta</taxon>
        <taxon>Tracheophyta</taxon>
        <taxon>Spermatophyta</taxon>
        <taxon>Magnoliopsida</taxon>
        <taxon>Liliopsida</taxon>
        <taxon>Poales</taxon>
        <taxon>Poaceae</taxon>
        <taxon>PACMAD clade</taxon>
        <taxon>Arundinoideae</taxon>
        <taxon>Arundineae</taxon>
        <taxon>Arundo</taxon>
    </lineage>
</organism>